<reference evidence="9" key="1">
    <citation type="journal article" date="2021" name="Sci. Rep.">
        <title>Diploid genomic architecture of Nitzschia inconspicua, an elite biomass production diatom.</title>
        <authorList>
            <person name="Oliver A."/>
            <person name="Podell S."/>
            <person name="Pinowska A."/>
            <person name="Traller J.C."/>
            <person name="Smith S.R."/>
            <person name="McClure R."/>
            <person name="Beliaev A."/>
            <person name="Bohutskyi P."/>
            <person name="Hill E.A."/>
            <person name="Rabines A."/>
            <person name="Zheng H."/>
            <person name="Allen L.Z."/>
            <person name="Kuo A."/>
            <person name="Grigoriev I.V."/>
            <person name="Allen A.E."/>
            <person name="Hazlebeck D."/>
            <person name="Allen E.E."/>
        </authorList>
    </citation>
    <scope>NUCLEOTIDE SEQUENCE</scope>
    <source>
        <strain evidence="9">Hildebrandi</strain>
    </source>
</reference>
<evidence type="ECO:0000256" key="1">
    <source>
        <dbReference type="ARBA" id="ARBA00001961"/>
    </source>
</evidence>
<evidence type="ECO:0000259" key="8">
    <source>
        <dbReference type="PROSITE" id="PS51471"/>
    </source>
</evidence>
<evidence type="ECO:0000256" key="4">
    <source>
        <dbReference type="ARBA" id="ARBA00023002"/>
    </source>
</evidence>
<feature type="region of interest" description="Disordered" evidence="6">
    <location>
        <begin position="133"/>
        <end position="153"/>
    </location>
</feature>
<dbReference type="Proteomes" id="UP000693970">
    <property type="component" value="Unassembled WGS sequence"/>
</dbReference>
<keyword evidence="5" id="KW-0408">Iron</keyword>
<dbReference type="EMBL" id="JAGRRH010000021">
    <property type="protein sequence ID" value="KAG7346967.1"/>
    <property type="molecule type" value="Genomic_DNA"/>
</dbReference>
<organism evidence="9 10">
    <name type="scientific">Nitzschia inconspicua</name>
    <dbReference type="NCBI Taxonomy" id="303405"/>
    <lineage>
        <taxon>Eukaryota</taxon>
        <taxon>Sar</taxon>
        <taxon>Stramenopiles</taxon>
        <taxon>Ochrophyta</taxon>
        <taxon>Bacillariophyta</taxon>
        <taxon>Bacillariophyceae</taxon>
        <taxon>Bacillariophycidae</taxon>
        <taxon>Bacillariales</taxon>
        <taxon>Bacillariaceae</taxon>
        <taxon>Nitzschia</taxon>
    </lineage>
</organism>
<name>A0A9K3KNB8_9STRA</name>
<protein>
    <submittedName>
        <fullName evidence="9">2OG-Fe(II) oxygenase superfamily-domain containing protein</fullName>
    </submittedName>
</protein>
<dbReference type="OrthoDB" id="420380at2759"/>
<dbReference type="AlphaFoldDB" id="A0A9K3KNB8"/>
<keyword evidence="2" id="KW-0479">Metal-binding</keyword>
<dbReference type="InterPro" id="IPR045054">
    <property type="entry name" value="P4HA-like"/>
</dbReference>
<feature type="signal peptide" evidence="7">
    <location>
        <begin position="1"/>
        <end position="22"/>
    </location>
</feature>
<comment type="caution">
    <text evidence="9">The sequence shown here is derived from an EMBL/GenBank/DDBJ whole genome shotgun (WGS) entry which is preliminary data.</text>
</comment>
<dbReference type="PROSITE" id="PS51471">
    <property type="entry name" value="FE2OG_OXY"/>
    <property type="match status" value="1"/>
</dbReference>
<proteinExistence type="predicted"/>
<evidence type="ECO:0000256" key="6">
    <source>
        <dbReference type="SAM" id="MobiDB-lite"/>
    </source>
</evidence>
<dbReference type="SMART" id="SM00702">
    <property type="entry name" value="P4Hc"/>
    <property type="match status" value="1"/>
</dbReference>
<evidence type="ECO:0000313" key="10">
    <source>
        <dbReference type="Proteomes" id="UP000693970"/>
    </source>
</evidence>
<keyword evidence="3" id="KW-0223">Dioxygenase</keyword>
<dbReference type="GO" id="GO:0005783">
    <property type="term" value="C:endoplasmic reticulum"/>
    <property type="evidence" value="ECO:0007669"/>
    <property type="project" value="TreeGrafter"/>
</dbReference>
<feature type="domain" description="Fe2OG dioxygenase" evidence="8">
    <location>
        <begin position="325"/>
        <end position="439"/>
    </location>
</feature>
<sequence length="461" mass="51298">MQQYSICTLLRVSALLAVVVQSSIGSSRTSSASNRKKNEPKKIEIINQSGRTLVVDWIHPETGKTTTLHNGVVTGQSTTFNSFVNHTLALHEPPQHCDANADSDGHCPVRYITINEKDRQVAHIGRGMTIDEEQETSSSSFTTRCREHASTQLSNGTDPLRVMEELQDCLRDRATILFQRKNDEVALEARVRLTISATLENYTCADPNRELSEPMDIRQWTHSNVTRDVLIMHDRPSSQIHVLQDFISAEECEAIQAAAEPKLHRGTVANGSGGHKLSESRKAWQAGVRVPWELETQGNPIAKVVRRLYDYANDAVGYNLTVEGQEDLMSIQYFGVGEGSTEPPDQYRPHCDGSCDGLPHKTGGRVATMVMYCDVPELGGATNFQNSNVFVKPKKYAAAFFSYYDTETGNMETGFTSHSGCPVIKGTKRIAVHWMRIGVDKENSWDTFNTLTIKKADEEDC</sequence>
<dbReference type="PANTHER" id="PTHR10869">
    <property type="entry name" value="PROLYL 4-HYDROXYLASE ALPHA SUBUNIT"/>
    <property type="match status" value="1"/>
</dbReference>
<evidence type="ECO:0000256" key="7">
    <source>
        <dbReference type="SAM" id="SignalP"/>
    </source>
</evidence>
<dbReference type="PANTHER" id="PTHR10869:SF226">
    <property type="entry name" value="PROLYL 4-HYDROXYLASE ALPHA SUBUNIT DOMAIN-CONTAINING PROTEIN"/>
    <property type="match status" value="1"/>
</dbReference>
<evidence type="ECO:0000256" key="5">
    <source>
        <dbReference type="ARBA" id="ARBA00023004"/>
    </source>
</evidence>
<gene>
    <name evidence="9" type="ORF">IV203_006036</name>
</gene>
<keyword evidence="4" id="KW-0560">Oxidoreductase</keyword>
<feature type="chain" id="PRO_5039922358" evidence="7">
    <location>
        <begin position="23"/>
        <end position="461"/>
    </location>
</feature>
<keyword evidence="7" id="KW-0732">Signal</keyword>
<accession>A0A9K3KNB8</accession>
<dbReference type="Pfam" id="PF13640">
    <property type="entry name" value="2OG-FeII_Oxy_3"/>
    <property type="match status" value="1"/>
</dbReference>
<dbReference type="GO" id="GO:0004656">
    <property type="term" value="F:procollagen-proline 4-dioxygenase activity"/>
    <property type="evidence" value="ECO:0007669"/>
    <property type="project" value="TreeGrafter"/>
</dbReference>
<dbReference type="FunFam" id="2.60.120.620:FF:000075">
    <property type="entry name" value="Predicted protein"/>
    <property type="match status" value="1"/>
</dbReference>
<keyword evidence="10" id="KW-1185">Reference proteome</keyword>
<evidence type="ECO:0000256" key="2">
    <source>
        <dbReference type="ARBA" id="ARBA00022723"/>
    </source>
</evidence>
<dbReference type="InterPro" id="IPR044862">
    <property type="entry name" value="Pro_4_hyd_alph_FE2OG_OXY"/>
</dbReference>
<dbReference type="InterPro" id="IPR006620">
    <property type="entry name" value="Pro_4_hyd_alph"/>
</dbReference>
<reference evidence="9" key="2">
    <citation type="submission" date="2021-04" db="EMBL/GenBank/DDBJ databases">
        <authorList>
            <person name="Podell S."/>
        </authorList>
    </citation>
    <scope>NUCLEOTIDE SEQUENCE</scope>
    <source>
        <strain evidence="9">Hildebrandi</strain>
    </source>
</reference>
<dbReference type="GO" id="GO:0031418">
    <property type="term" value="F:L-ascorbic acid binding"/>
    <property type="evidence" value="ECO:0007669"/>
    <property type="project" value="InterPro"/>
</dbReference>
<comment type="cofactor">
    <cofactor evidence="1">
        <name>L-ascorbate</name>
        <dbReference type="ChEBI" id="CHEBI:38290"/>
    </cofactor>
</comment>
<dbReference type="GO" id="GO:0005506">
    <property type="term" value="F:iron ion binding"/>
    <property type="evidence" value="ECO:0007669"/>
    <property type="project" value="InterPro"/>
</dbReference>
<evidence type="ECO:0000313" key="9">
    <source>
        <dbReference type="EMBL" id="KAG7346967.1"/>
    </source>
</evidence>
<dbReference type="InterPro" id="IPR005123">
    <property type="entry name" value="Oxoglu/Fe-dep_dioxygenase_dom"/>
</dbReference>
<evidence type="ECO:0000256" key="3">
    <source>
        <dbReference type="ARBA" id="ARBA00022964"/>
    </source>
</evidence>